<dbReference type="RefSeq" id="WP_039274143.1">
    <property type="nucleotide sequence ID" value="NZ_CAIZUP010000001.1"/>
</dbReference>
<dbReference type="EMBL" id="JADIXG010000001">
    <property type="protein sequence ID" value="MBF1968594.1"/>
    <property type="molecule type" value="Genomic_DNA"/>
</dbReference>
<name>A0ABD4JRY9_9ENTR</name>
<comment type="caution">
    <text evidence="1">The sequence shown here is derived from an EMBL/GenBank/DDBJ whole genome shotgun (WGS) entry which is preliminary data.</text>
</comment>
<dbReference type="Proteomes" id="UP000662438">
    <property type="component" value="Unassembled WGS sequence"/>
</dbReference>
<dbReference type="AlphaFoldDB" id="A0ABD4JRY9"/>
<proteinExistence type="predicted"/>
<sequence length="244" mass="27711">MADYINSNILSQSYVHVEPEWLATVKGKEKQEAIERIKNIIKKHAEERMKFFLYDDVDIDVSFEDGSIKARITAYGSVCVLLNALTPVGNFVTNYSSYREGIKTIVSDVARLSDVVNAEVLFQTKSRSKKEIIRVEARKGIVGSLENINKKINEISYKTKTHKKNSVMSIYNSILELHKNILELMDNVNDADDKELVRTALIDGVKNLNLGKGAFDLTDPMSQKIHADLLQERKELVSNLENYK</sequence>
<protein>
    <submittedName>
        <fullName evidence="1">Uncharacterized protein</fullName>
    </submittedName>
</protein>
<gene>
    <name evidence="1" type="ORF">ISX34_01715</name>
</gene>
<evidence type="ECO:0000313" key="2">
    <source>
        <dbReference type="Proteomes" id="UP000662438"/>
    </source>
</evidence>
<accession>A0ABD4JRY9</accession>
<evidence type="ECO:0000313" key="1">
    <source>
        <dbReference type="EMBL" id="MBF1968594.1"/>
    </source>
</evidence>
<reference evidence="1 2" key="1">
    <citation type="submission" date="2020-10" db="EMBL/GenBank/DDBJ databases">
        <title>Genomic surveiliance of eskapee pathogens from blood stream infections in KZN.</title>
        <authorList>
            <person name="Hetsa B.A."/>
            <person name="Amoako D.G."/>
            <person name="Akebe A.L.K."/>
            <person name="Essack S."/>
        </authorList>
    </citation>
    <scope>NUCLEOTIDE SEQUENCE [LARGE SCALE GENOMIC DNA]</scope>
    <source>
        <strain evidence="1 2">E6</strain>
    </source>
</reference>
<organism evidence="1 2">
    <name type="scientific">Enterobacter hormaechei</name>
    <dbReference type="NCBI Taxonomy" id="158836"/>
    <lineage>
        <taxon>Bacteria</taxon>
        <taxon>Pseudomonadati</taxon>
        <taxon>Pseudomonadota</taxon>
        <taxon>Gammaproteobacteria</taxon>
        <taxon>Enterobacterales</taxon>
        <taxon>Enterobacteriaceae</taxon>
        <taxon>Enterobacter</taxon>
        <taxon>Enterobacter cloacae complex</taxon>
    </lineage>
</organism>